<dbReference type="GO" id="GO:0045892">
    <property type="term" value="P:negative regulation of DNA-templated transcription"/>
    <property type="evidence" value="ECO:0007669"/>
    <property type="project" value="TreeGrafter"/>
</dbReference>
<dbReference type="STRING" id="68895.RR42_m1873"/>
<evidence type="ECO:0000259" key="5">
    <source>
        <dbReference type="PROSITE" id="PS51077"/>
    </source>
</evidence>
<evidence type="ECO:0000256" key="3">
    <source>
        <dbReference type="ARBA" id="ARBA00023163"/>
    </source>
</evidence>
<dbReference type="Gene3D" id="3.30.450.40">
    <property type="match status" value="1"/>
</dbReference>
<dbReference type="InterPro" id="IPR005471">
    <property type="entry name" value="Tscrpt_reg_IclR_N"/>
</dbReference>
<dbReference type="GO" id="GO:0003677">
    <property type="term" value="F:DNA binding"/>
    <property type="evidence" value="ECO:0007669"/>
    <property type="project" value="UniProtKB-KW"/>
</dbReference>
<dbReference type="Pfam" id="PF09339">
    <property type="entry name" value="HTH_IclR"/>
    <property type="match status" value="1"/>
</dbReference>
<dbReference type="SUPFAM" id="SSF46785">
    <property type="entry name" value="Winged helix' DNA-binding domain"/>
    <property type="match status" value="1"/>
</dbReference>
<dbReference type="Pfam" id="PF01614">
    <property type="entry name" value="IclR_C"/>
    <property type="match status" value="1"/>
</dbReference>
<dbReference type="InterPro" id="IPR036388">
    <property type="entry name" value="WH-like_DNA-bd_sf"/>
</dbReference>
<dbReference type="EMBL" id="CP010536">
    <property type="protein sequence ID" value="AJG19268.1"/>
    <property type="molecule type" value="Genomic_DNA"/>
</dbReference>
<feature type="region of interest" description="Disordered" evidence="4">
    <location>
        <begin position="26"/>
        <end position="67"/>
    </location>
</feature>
<feature type="compositionally biased region" description="Low complexity" evidence="4">
    <location>
        <begin position="28"/>
        <end position="60"/>
    </location>
</feature>
<dbReference type="InterPro" id="IPR036390">
    <property type="entry name" value="WH_DNA-bd_sf"/>
</dbReference>
<evidence type="ECO:0000256" key="4">
    <source>
        <dbReference type="SAM" id="MobiDB-lite"/>
    </source>
</evidence>
<organism evidence="7 8">
    <name type="scientific">Cupriavidus basilensis</name>
    <dbReference type="NCBI Taxonomy" id="68895"/>
    <lineage>
        <taxon>Bacteria</taxon>
        <taxon>Pseudomonadati</taxon>
        <taxon>Pseudomonadota</taxon>
        <taxon>Betaproteobacteria</taxon>
        <taxon>Burkholderiales</taxon>
        <taxon>Burkholderiaceae</taxon>
        <taxon>Cupriavidus</taxon>
    </lineage>
</organism>
<dbReference type="SUPFAM" id="SSF55781">
    <property type="entry name" value="GAF domain-like"/>
    <property type="match status" value="1"/>
</dbReference>
<dbReference type="Proteomes" id="UP000031843">
    <property type="component" value="Chromosome main"/>
</dbReference>
<keyword evidence="8" id="KW-1185">Reference proteome</keyword>
<name>A0A0C4Y8J2_9BURK</name>
<keyword evidence="3" id="KW-0804">Transcription</keyword>
<dbReference type="GO" id="GO:0003700">
    <property type="term" value="F:DNA-binding transcription factor activity"/>
    <property type="evidence" value="ECO:0007669"/>
    <property type="project" value="TreeGrafter"/>
</dbReference>
<evidence type="ECO:0000313" key="8">
    <source>
        <dbReference type="Proteomes" id="UP000031843"/>
    </source>
</evidence>
<evidence type="ECO:0000259" key="6">
    <source>
        <dbReference type="PROSITE" id="PS51078"/>
    </source>
</evidence>
<dbReference type="InterPro" id="IPR050707">
    <property type="entry name" value="HTH_MetabolicPath_Reg"/>
</dbReference>
<gene>
    <name evidence="7" type="ORF">RR42_m1873</name>
</gene>
<dbReference type="PANTHER" id="PTHR30136:SF39">
    <property type="entry name" value="TRANSCRIPTIONAL REGULATORY PROTEIN"/>
    <property type="match status" value="1"/>
</dbReference>
<keyword evidence="1" id="KW-0805">Transcription regulation</keyword>
<dbReference type="PANTHER" id="PTHR30136">
    <property type="entry name" value="HELIX-TURN-HELIX TRANSCRIPTIONAL REGULATOR, ICLR FAMILY"/>
    <property type="match status" value="1"/>
</dbReference>
<feature type="domain" description="HTH iclR-type" evidence="5">
    <location>
        <begin position="68"/>
        <end position="130"/>
    </location>
</feature>
<evidence type="ECO:0000313" key="7">
    <source>
        <dbReference type="EMBL" id="AJG19268.1"/>
    </source>
</evidence>
<dbReference type="KEGG" id="cbw:RR42_m1873"/>
<dbReference type="AlphaFoldDB" id="A0A0C4Y8J2"/>
<accession>A0A0C4Y8J2</accession>
<reference evidence="7 8" key="1">
    <citation type="journal article" date="2015" name="Genome Announc.">
        <title>Complete Genome Sequence of Cupriavidus basilensis 4G11, Isolated from the Oak Ridge Field Research Center Site.</title>
        <authorList>
            <person name="Ray J."/>
            <person name="Waters R.J."/>
            <person name="Skerker J.M."/>
            <person name="Kuehl J.V."/>
            <person name="Price M.N."/>
            <person name="Huang J."/>
            <person name="Chakraborty R."/>
            <person name="Arkin A.P."/>
            <person name="Deutschbauer A."/>
        </authorList>
    </citation>
    <scope>NUCLEOTIDE SEQUENCE [LARGE SCALE GENOMIC DNA]</scope>
    <source>
        <strain evidence="7">4G11</strain>
    </source>
</reference>
<evidence type="ECO:0000256" key="2">
    <source>
        <dbReference type="ARBA" id="ARBA00023125"/>
    </source>
</evidence>
<dbReference type="PROSITE" id="PS51078">
    <property type="entry name" value="ICLR_ED"/>
    <property type="match status" value="1"/>
</dbReference>
<feature type="domain" description="IclR-ED" evidence="6">
    <location>
        <begin position="131"/>
        <end position="312"/>
    </location>
</feature>
<proteinExistence type="predicted"/>
<dbReference type="InterPro" id="IPR014757">
    <property type="entry name" value="Tscrpt_reg_IclR_C"/>
</dbReference>
<dbReference type="SMART" id="SM00346">
    <property type="entry name" value="HTH_ICLR"/>
    <property type="match status" value="1"/>
</dbReference>
<protein>
    <submittedName>
        <fullName evidence="7">Transcriptional regulator, IclR family</fullName>
    </submittedName>
</protein>
<dbReference type="InterPro" id="IPR029016">
    <property type="entry name" value="GAF-like_dom_sf"/>
</dbReference>
<dbReference type="RefSeq" id="WP_043346003.1">
    <property type="nucleotide sequence ID" value="NZ_CP010536.1"/>
</dbReference>
<dbReference type="PROSITE" id="PS51077">
    <property type="entry name" value="HTH_ICLR"/>
    <property type="match status" value="1"/>
</dbReference>
<evidence type="ECO:0000256" key="1">
    <source>
        <dbReference type="ARBA" id="ARBA00023015"/>
    </source>
</evidence>
<keyword evidence="2" id="KW-0238">DNA-binding</keyword>
<dbReference type="Gene3D" id="1.10.10.10">
    <property type="entry name" value="Winged helix-like DNA-binding domain superfamily/Winged helix DNA-binding domain"/>
    <property type="match status" value="1"/>
</dbReference>
<sequence length="312" mass="32240">MPARSANQNVRLPDVSAKGKATLSALPDAADATDAADTTDATDATDAADAADAADTTDTTEAAEDGGSRTLRRGLQLLDAVLASGREGLRVVDLCRIAALERATVYRLLATLMESGYVAQRGRFRYVAGPRLAVLAQPHATDGLAARLQPVLARVSAACGDAAFAVVREGAISHCIARHVGTHPVQILVIQVGTRQPLGVGAAGLALLAALPQDDVAQCITANAAALGHYGGMTPERMNILVRATRERGWSVIGNHATSGVLAVGMAVHSTDGEPVAGISVASTLARMPRERQQLIARAMRESLAALLPKGL</sequence>